<keyword evidence="1" id="KW-0808">Transferase</keyword>
<evidence type="ECO:0000313" key="4">
    <source>
        <dbReference type="EMBL" id="SQB28396.1"/>
    </source>
</evidence>
<evidence type="ECO:0000256" key="1">
    <source>
        <dbReference type="ARBA" id="ARBA00022679"/>
    </source>
</evidence>
<name>A0A2X2VGV7_CITKO</name>
<dbReference type="GO" id="GO:0004473">
    <property type="term" value="F:malate dehydrogenase (decarboxylating) (NADP+) activity"/>
    <property type="evidence" value="ECO:0007669"/>
    <property type="project" value="UniProtKB-EC"/>
</dbReference>
<evidence type="ECO:0000313" key="5">
    <source>
        <dbReference type="Proteomes" id="UP000251584"/>
    </source>
</evidence>
<dbReference type="AlphaFoldDB" id="A0A2X2VGV7"/>
<dbReference type="EMBL" id="UAVY01000004">
    <property type="protein sequence ID" value="SQB28396.1"/>
    <property type="molecule type" value="Genomic_DNA"/>
</dbReference>
<dbReference type="SUPFAM" id="SSF53659">
    <property type="entry name" value="Isocitrate/Isopropylmalate dehydrogenase-like"/>
    <property type="match status" value="1"/>
</dbReference>
<sequence>MALLSHSNFGSSKSVAACKMRQTLELVRERAPELMIDGEMHGDAALVESIRNDRMPDSPLKGAANILIMPNVEAARISYNLLRVSSSEGVTVGPVLMGVAKPVHVLTRSLLFAVSLIWVALAVVEAQTQPL</sequence>
<dbReference type="Gene3D" id="3.40.50.10950">
    <property type="match status" value="1"/>
</dbReference>
<proteinExistence type="predicted"/>
<dbReference type="GO" id="GO:0016746">
    <property type="term" value="F:acyltransferase activity"/>
    <property type="evidence" value="ECO:0007669"/>
    <property type="project" value="UniProtKB-KW"/>
</dbReference>
<feature type="domain" description="Phosphate acetyl/butaryl transferase" evidence="3">
    <location>
        <begin position="1"/>
        <end position="117"/>
    </location>
</feature>
<dbReference type="PANTHER" id="PTHR43356:SF1">
    <property type="entry name" value="PHOSPHATE ACETYLTRANSFERASE EUTD"/>
    <property type="match status" value="1"/>
</dbReference>
<dbReference type="Pfam" id="PF01515">
    <property type="entry name" value="PTA_PTB"/>
    <property type="match status" value="1"/>
</dbReference>
<organism evidence="4 5">
    <name type="scientific">Citrobacter koseri</name>
    <name type="common">Citrobacter diversus</name>
    <dbReference type="NCBI Taxonomy" id="545"/>
    <lineage>
        <taxon>Bacteria</taxon>
        <taxon>Pseudomonadati</taxon>
        <taxon>Pseudomonadota</taxon>
        <taxon>Gammaproteobacteria</taxon>
        <taxon>Enterobacterales</taxon>
        <taxon>Enterobacteriaceae</taxon>
        <taxon>Citrobacter</taxon>
    </lineage>
</organism>
<dbReference type="InterPro" id="IPR050500">
    <property type="entry name" value="Phos_Acetyltrans/Butyryltrans"/>
</dbReference>
<dbReference type="PANTHER" id="PTHR43356">
    <property type="entry name" value="PHOSPHATE ACETYLTRANSFERASE"/>
    <property type="match status" value="1"/>
</dbReference>
<keyword evidence="4" id="KW-0560">Oxidoreductase</keyword>
<dbReference type="EC" id="1.1.1.40" evidence="4"/>
<accession>A0A2X2VGV7</accession>
<dbReference type="Proteomes" id="UP000251584">
    <property type="component" value="Unassembled WGS sequence"/>
</dbReference>
<reference evidence="4 5" key="1">
    <citation type="submission" date="2018-06" db="EMBL/GenBank/DDBJ databases">
        <authorList>
            <consortium name="Pathogen Informatics"/>
            <person name="Doyle S."/>
        </authorList>
    </citation>
    <scope>NUCLEOTIDE SEQUENCE [LARGE SCALE GENOMIC DNA]</scope>
    <source>
        <strain evidence="4 5">NCTC10786</strain>
    </source>
</reference>
<evidence type="ECO:0000259" key="3">
    <source>
        <dbReference type="Pfam" id="PF01515"/>
    </source>
</evidence>
<evidence type="ECO:0000256" key="2">
    <source>
        <dbReference type="ARBA" id="ARBA00023315"/>
    </source>
</evidence>
<dbReference type="Gene3D" id="3.40.50.10750">
    <property type="entry name" value="Isocitrate/Isopropylmalate dehydrogenase-like"/>
    <property type="match status" value="1"/>
</dbReference>
<gene>
    <name evidence="4" type="primary">maeB_4</name>
    <name evidence="4" type="ORF">NCTC10786_02334</name>
</gene>
<dbReference type="InterPro" id="IPR042112">
    <property type="entry name" value="P_AcTrfase_dom2"/>
</dbReference>
<dbReference type="InterPro" id="IPR042113">
    <property type="entry name" value="P_AcTrfase_dom1"/>
</dbReference>
<dbReference type="InterPro" id="IPR002505">
    <property type="entry name" value="PTA_PTB"/>
</dbReference>
<protein>
    <submittedName>
        <fullName evidence="4">Malic enzyme</fullName>
        <ecNumber evidence="4">1.1.1.40</ecNumber>
    </submittedName>
</protein>
<keyword evidence="2" id="KW-0012">Acyltransferase</keyword>